<evidence type="ECO:0000256" key="3">
    <source>
        <dbReference type="ARBA" id="ARBA00022692"/>
    </source>
</evidence>
<dbReference type="Gene3D" id="1.20.1740.10">
    <property type="entry name" value="Amino acid/polyamine transporter I"/>
    <property type="match status" value="1"/>
</dbReference>
<comment type="subcellular location">
    <subcellularLocation>
        <location evidence="1">Membrane</location>
        <topology evidence="1">Multi-pass membrane protein</topology>
    </subcellularLocation>
</comment>
<evidence type="ECO:0000313" key="8">
    <source>
        <dbReference type="EMBL" id="WOO81568.1"/>
    </source>
</evidence>
<dbReference type="PANTHER" id="PTHR22950:SF683">
    <property type="entry name" value="AMINO ACID TRANSPORTER (EUROFUNG)"/>
    <property type="match status" value="1"/>
</dbReference>
<dbReference type="EMBL" id="CP086716">
    <property type="protein sequence ID" value="WOO81568.1"/>
    <property type="molecule type" value="Genomic_DNA"/>
</dbReference>
<feature type="transmembrane region" description="Helical" evidence="6">
    <location>
        <begin position="192"/>
        <end position="216"/>
    </location>
</feature>
<feature type="domain" description="Amino acid transporter transmembrane" evidence="7">
    <location>
        <begin position="57"/>
        <end position="451"/>
    </location>
</feature>
<sequence length="477" mass="50378">MTKTDPDCKHDGSVYITAADDVDVTYPSNKDGTADAAVDGVFGALDDSAAQSYRSVTTFGAFALITKANIGLGVLSIPFVFQVLGIVPGIIVILVLHCMFAYSAAAIGPFKANHPEVYGVAEAGFVVGGRWAKEVLYVFFYMLMVIAASGAMVSLSAALNAMSSHGACTAVFIAVVAAAGALLGAIPTLSRITWLGWAGIASLMAALLTLTISVGLQGRPADAPRPPAPWTKEFKIVGRPTFEEAMAAISTVLFAYSATPTYFNIAAEMRDPRGYNRAMLTSISLITLVYLVLGSVVYAFCGQYVSTPALGSAGPLMKKVCYGLAVPALLASLTIVTHLGAKHIFVRVLHGTHDLTHPTAKHWIVWLSTVLGTTLVAYVFASAIPNFGSIIGFFGAIVVPGVSLLPYTAMWWHDNWRHAPAAERTPRRCALLAVNIFIAVASLFFTIAGAYGAGVELVKSSATRGPWSCTDNSGRRE</sequence>
<feature type="transmembrane region" description="Helical" evidence="6">
    <location>
        <begin position="387"/>
        <end position="408"/>
    </location>
</feature>
<gene>
    <name evidence="8" type="primary">mtr_7</name>
    <name evidence="8" type="ORF">LOC62_03G005090</name>
</gene>
<dbReference type="PANTHER" id="PTHR22950">
    <property type="entry name" value="AMINO ACID TRANSPORTER"/>
    <property type="match status" value="1"/>
</dbReference>
<name>A0AAF1BR07_9TREE</name>
<dbReference type="RefSeq" id="XP_062627600.1">
    <property type="nucleotide sequence ID" value="XM_062771616.1"/>
</dbReference>
<feature type="transmembrane region" description="Helical" evidence="6">
    <location>
        <begin position="320"/>
        <end position="341"/>
    </location>
</feature>
<evidence type="ECO:0000256" key="5">
    <source>
        <dbReference type="ARBA" id="ARBA00023136"/>
    </source>
</evidence>
<proteinExistence type="inferred from homology"/>
<keyword evidence="9" id="KW-1185">Reference proteome</keyword>
<dbReference type="Proteomes" id="UP000827549">
    <property type="component" value="Chromosome 3"/>
</dbReference>
<keyword evidence="3 6" id="KW-0812">Transmembrane</keyword>
<comment type="similarity">
    <text evidence="2">Belongs to the amino acid/polyamine transporter 2 family.</text>
</comment>
<dbReference type="GeneID" id="87808321"/>
<evidence type="ECO:0000313" key="9">
    <source>
        <dbReference type="Proteomes" id="UP000827549"/>
    </source>
</evidence>
<dbReference type="InterPro" id="IPR013057">
    <property type="entry name" value="AA_transpt_TM"/>
</dbReference>
<evidence type="ECO:0000256" key="1">
    <source>
        <dbReference type="ARBA" id="ARBA00004141"/>
    </source>
</evidence>
<feature type="transmembrane region" description="Helical" evidence="6">
    <location>
        <begin position="135"/>
        <end position="159"/>
    </location>
</feature>
<keyword evidence="4 6" id="KW-1133">Transmembrane helix</keyword>
<dbReference type="GO" id="GO:0016020">
    <property type="term" value="C:membrane"/>
    <property type="evidence" value="ECO:0007669"/>
    <property type="project" value="UniProtKB-SubCell"/>
</dbReference>
<evidence type="ECO:0000256" key="6">
    <source>
        <dbReference type="SAM" id="Phobius"/>
    </source>
</evidence>
<keyword evidence="5 6" id="KW-0472">Membrane</keyword>
<evidence type="ECO:0000256" key="4">
    <source>
        <dbReference type="ARBA" id="ARBA00022989"/>
    </source>
</evidence>
<protein>
    <submittedName>
        <fullName evidence="8">N amino acid transport system protein</fullName>
    </submittedName>
</protein>
<feature type="transmembrane region" description="Helical" evidence="6">
    <location>
        <begin position="429"/>
        <end position="451"/>
    </location>
</feature>
<feature type="transmembrane region" description="Helical" evidence="6">
    <location>
        <begin position="79"/>
        <end position="102"/>
    </location>
</feature>
<accession>A0AAF1BR07</accession>
<dbReference type="GO" id="GO:0015179">
    <property type="term" value="F:L-amino acid transmembrane transporter activity"/>
    <property type="evidence" value="ECO:0007669"/>
    <property type="project" value="TreeGrafter"/>
</dbReference>
<feature type="transmembrane region" description="Helical" evidence="6">
    <location>
        <begin position="278"/>
        <end position="300"/>
    </location>
</feature>
<organism evidence="8 9">
    <name type="scientific">Vanrija pseudolonga</name>
    <dbReference type="NCBI Taxonomy" id="143232"/>
    <lineage>
        <taxon>Eukaryota</taxon>
        <taxon>Fungi</taxon>
        <taxon>Dikarya</taxon>
        <taxon>Basidiomycota</taxon>
        <taxon>Agaricomycotina</taxon>
        <taxon>Tremellomycetes</taxon>
        <taxon>Trichosporonales</taxon>
        <taxon>Trichosporonaceae</taxon>
        <taxon>Vanrija</taxon>
    </lineage>
</organism>
<evidence type="ECO:0000259" key="7">
    <source>
        <dbReference type="Pfam" id="PF01490"/>
    </source>
</evidence>
<feature type="transmembrane region" description="Helical" evidence="6">
    <location>
        <begin position="362"/>
        <end position="381"/>
    </location>
</feature>
<reference evidence="8" key="1">
    <citation type="submission" date="2023-10" db="EMBL/GenBank/DDBJ databases">
        <authorList>
            <person name="Noh H."/>
        </authorList>
    </citation>
    <scope>NUCLEOTIDE SEQUENCE</scope>
    <source>
        <strain evidence="8">DUCC4014</strain>
    </source>
</reference>
<feature type="transmembrane region" description="Helical" evidence="6">
    <location>
        <begin position="166"/>
        <end position="186"/>
    </location>
</feature>
<evidence type="ECO:0000256" key="2">
    <source>
        <dbReference type="ARBA" id="ARBA00008066"/>
    </source>
</evidence>
<dbReference type="Pfam" id="PF01490">
    <property type="entry name" value="Aa_trans"/>
    <property type="match status" value="1"/>
</dbReference>
<dbReference type="AlphaFoldDB" id="A0AAF1BR07"/>